<gene>
    <name evidence="8" type="ORF">ENV54_00455</name>
</gene>
<evidence type="ECO:0000256" key="5">
    <source>
        <dbReference type="ARBA" id="ARBA00023136"/>
    </source>
</evidence>
<evidence type="ECO:0000256" key="4">
    <source>
        <dbReference type="ARBA" id="ARBA00022679"/>
    </source>
</evidence>
<organism evidence="8">
    <name type="scientific">Desulfomonile tiedjei</name>
    <dbReference type="NCBI Taxonomy" id="2358"/>
    <lineage>
        <taxon>Bacteria</taxon>
        <taxon>Pseudomonadati</taxon>
        <taxon>Thermodesulfobacteriota</taxon>
        <taxon>Desulfomonilia</taxon>
        <taxon>Desulfomonilales</taxon>
        <taxon>Desulfomonilaceae</taxon>
        <taxon>Desulfomonile</taxon>
    </lineage>
</organism>
<keyword evidence="6" id="KW-0012">Acyltransferase</keyword>
<feature type="region of interest" description="Disordered" evidence="7">
    <location>
        <begin position="309"/>
        <end position="330"/>
    </location>
</feature>
<evidence type="ECO:0000256" key="2">
    <source>
        <dbReference type="ARBA" id="ARBA00022475"/>
    </source>
</evidence>
<accession>A0A7C4AQ07</accession>
<protein>
    <recommendedName>
        <fullName evidence="9">Lauroyl/myristoyl acyltransferase</fullName>
    </recommendedName>
</protein>
<dbReference type="PANTHER" id="PTHR30606:SF10">
    <property type="entry name" value="PHOSPHATIDYLINOSITOL MANNOSIDE ACYLTRANSFERASE"/>
    <property type="match status" value="1"/>
</dbReference>
<evidence type="ECO:0000256" key="3">
    <source>
        <dbReference type="ARBA" id="ARBA00022519"/>
    </source>
</evidence>
<dbReference type="EMBL" id="DTGT01000012">
    <property type="protein sequence ID" value="HGH59746.1"/>
    <property type="molecule type" value="Genomic_DNA"/>
</dbReference>
<name>A0A7C4AQ07_9BACT</name>
<reference evidence="8" key="1">
    <citation type="journal article" date="2020" name="mSystems">
        <title>Genome- and Community-Level Interaction Insights into Carbon Utilization and Element Cycling Functions of Hydrothermarchaeota in Hydrothermal Sediment.</title>
        <authorList>
            <person name="Zhou Z."/>
            <person name="Liu Y."/>
            <person name="Xu W."/>
            <person name="Pan J."/>
            <person name="Luo Z.H."/>
            <person name="Li M."/>
        </authorList>
    </citation>
    <scope>NUCLEOTIDE SEQUENCE [LARGE SCALE GENOMIC DNA]</scope>
    <source>
        <strain evidence="8">SpSt-769</strain>
    </source>
</reference>
<evidence type="ECO:0000313" key="8">
    <source>
        <dbReference type="EMBL" id="HGH59746.1"/>
    </source>
</evidence>
<keyword evidence="4" id="KW-0808">Transferase</keyword>
<dbReference type="GO" id="GO:0005886">
    <property type="term" value="C:plasma membrane"/>
    <property type="evidence" value="ECO:0007669"/>
    <property type="project" value="UniProtKB-SubCell"/>
</dbReference>
<sequence length="330" mass="37927">MRQTYTGPEIKVFWEYVVYLLVRLVEEAFCLLPSHDTALSIGRLLGRLMFLLAWDRRKAAIENLHIAFGDAMSPDERRALARKNFEHLGMLAVEFFRIRRWGQEEIAERLVIKGKENFDLAWAPGQHGIFYVAAHYGSFEVLAAVSKFLGLRGNLIVTKAPNRFVNKRMLFQRGGSESGLSILPHTGIVKHVIKALQEGEMAVVLADQRGDDTRPVWVDFFGVKALANGVFAKFAMEGKAHTFPVVATRMADGRYLCRFEEEIPIQSTGDYEQDLMVNSQRFHRVFERWLREDPSQGFWMHRKFKRKSKRKRLAQASSPGSHPLRFRKTG</sequence>
<dbReference type="InterPro" id="IPR004960">
    <property type="entry name" value="LipA_acyltrans"/>
</dbReference>
<keyword evidence="5" id="KW-0472">Membrane</keyword>
<comment type="subcellular location">
    <subcellularLocation>
        <location evidence="1">Cell inner membrane</location>
    </subcellularLocation>
</comment>
<evidence type="ECO:0000256" key="6">
    <source>
        <dbReference type="ARBA" id="ARBA00023315"/>
    </source>
</evidence>
<dbReference type="GO" id="GO:0009247">
    <property type="term" value="P:glycolipid biosynthetic process"/>
    <property type="evidence" value="ECO:0007669"/>
    <property type="project" value="UniProtKB-ARBA"/>
</dbReference>
<evidence type="ECO:0000256" key="1">
    <source>
        <dbReference type="ARBA" id="ARBA00004533"/>
    </source>
</evidence>
<dbReference type="Pfam" id="PF03279">
    <property type="entry name" value="Lip_A_acyltrans"/>
    <property type="match status" value="1"/>
</dbReference>
<dbReference type="AlphaFoldDB" id="A0A7C4AQ07"/>
<evidence type="ECO:0000256" key="7">
    <source>
        <dbReference type="SAM" id="MobiDB-lite"/>
    </source>
</evidence>
<comment type="caution">
    <text evidence="8">The sequence shown here is derived from an EMBL/GenBank/DDBJ whole genome shotgun (WGS) entry which is preliminary data.</text>
</comment>
<evidence type="ECO:0008006" key="9">
    <source>
        <dbReference type="Google" id="ProtNLM"/>
    </source>
</evidence>
<keyword evidence="2" id="KW-1003">Cell membrane</keyword>
<dbReference type="GO" id="GO:0016746">
    <property type="term" value="F:acyltransferase activity"/>
    <property type="evidence" value="ECO:0007669"/>
    <property type="project" value="UniProtKB-KW"/>
</dbReference>
<dbReference type="CDD" id="cd07984">
    <property type="entry name" value="LPLAT_LABLAT-like"/>
    <property type="match status" value="1"/>
</dbReference>
<keyword evidence="3" id="KW-0997">Cell inner membrane</keyword>
<dbReference type="PANTHER" id="PTHR30606">
    <property type="entry name" value="LIPID A BIOSYNTHESIS LAUROYL ACYLTRANSFERASE"/>
    <property type="match status" value="1"/>
</dbReference>
<proteinExistence type="predicted"/>